<evidence type="ECO:0000313" key="2">
    <source>
        <dbReference type="Proteomes" id="UP001255185"/>
    </source>
</evidence>
<dbReference type="EMBL" id="JAVDVI010000006">
    <property type="protein sequence ID" value="MDR6967792.1"/>
    <property type="molecule type" value="Genomic_DNA"/>
</dbReference>
<proteinExistence type="predicted"/>
<evidence type="ECO:0008006" key="3">
    <source>
        <dbReference type="Google" id="ProtNLM"/>
    </source>
</evidence>
<organism evidence="1 2">
    <name type="scientific">Flavobacterium arsenatis</name>
    <dbReference type="NCBI Taxonomy" id="1484332"/>
    <lineage>
        <taxon>Bacteria</taxon>
        <taxon>Pseudomonadati</taxon>
        <taxon>Bacteroidota</taxon>
        <taxon>Flavobacteriia</taxon>
        <taxon>Flavobacteriales</taxon>
        <taxon>Flavobacteriaceae</taxon>
        <taxon>Flavobacterium</taxon>
    </lineage>
</organism>
<gene>
    <name evidence="1" type="ORF">J2X31_001804</name>
</gene>
<comment type="caution">
    <text evidence="1">The sequence shown here is derived from an EMBL/GenBank/DDBJ whole genome shotgun (WGS) entry which is preliminary data.</text>
</comment>
<name>A0ABU1TQZ4_9FLAO</name>
<sequence>MKPLYFLLLILYWSVTAQKIETIDFVGGWIVSAEENSFSSKDKIVLIKADDRDKQYELKEHLKSQNPETSEVLFLPNRFYFNPNIISCGCRNQNQLTWKWTINIKLQTINIDVMGKKKNRFKILSFEKSLLINEISVKKLTLVKV</sequence>
<accession>A0ABU1TQZ4</accession>
<reference evidence="1 2" key="1">
    <citation type="submission" date="2023-07" db="EMBL/GenBank/DDBJ databases">
        <title>Sorghum-associated microbial communities from plants grown in Nebraska, USA.</title>
        <authorList>
            <person name="Schachtman D."/>
        </authorList>
    </citation>
    <scope>NUCLEOTIDE SEQUENCE [LARGE SCALE GENOMIC DNA]</scope>
    <source>
        <strain evidence="1 2">3773</strain>
    </source>
</reference>
<keyword evidence="2" id="KW-1185">Reference proteome</keyword>
<dbReference type="Proteomes" id="UP001255185">
    <property type="component" value="Unassembled WGS sequence"/>
</dbReference>
<evidence type="ECO:0000313" key="1">
    <source>
        <dbReference type="EMBL" id="MDR6967792.1"/>
    </source>
</evidence>
<dbReference type="RefSeq" id="WP_310026084.1">
    <property type="nucleotide sequence ID" value="NZ_JAVDVI010000006.1"/>
</dbReference>
<protein>
    <recommendedName>
        <fullName evidence="3">Lipocalin-like domain-containing protein</fullName>
    </recommendedName>
</protein>